<keyword evidence="3 5" id="KW-1133">Transmembrane helix</keyword>
<organism evidence="7 8">
    <name type="scientific">Xylanibacter rodentium</name>
    <dbReference type="NCBI Taxonomy" id="2736289"/>
    <lineage>
        <taxon>Bacteria</taxon>
        <taxon>Pseudomonadati</taxon>
        <taxon>Bacteroidota</taxon>
        <taxon>Bacteroidia</taxon>
        <taxon>Bacteroidales</taxon>
        <taxon>Prevotellaceae</taxon>
        <taxon>Xylanibacter</taxon>
    </lineage>
</organism>
<dbReference type="InterPro" id="IPR007016">
    <property type="entry name" value="O-antigen_ligase-rel_domated"/>
</dbReference>
<evidence type="ECO:0000256" key="2">
    <source>
        <dbReference type="ARBA" id="ARBA00022692"/>
    </source>
</evidence>
<feature type="transmembrane region" description="Helical" evidence="5">
    <location>
        <begin position="29"/>
        <end position="45"/>
    </location>
</feature>
<feature type="transmembrane region" description="Helical" evidence="5">
    <location>
        <begin position="227"/>
        <end position="245"/>
    </location>
</feature>
<feature type="transmembrane region" description="Helical" evidence="5">
    <location>
        <begin position="369"/>
        <end position="387"/>
    </location>
</feature>
<dbReference type="Proteomes" id="UP001193734">
    <property type="component" value="Unassembled WGS sequence"/>
</dbReference>
<dbReference type="InterPro" id="IPR011990">
    <property type="entry name" value="TPR-like_helical_dom_sf"/>
</dbReference>
<sequence length="640" mass="72074">MEKTISISGCVLILTVYIARLFYMADPFHIFPLLTAVWLGVCWWHRPLRPTPIDICLVALWAYGMLAPTVNPIGSMAATSRLTASVLIYFTARTIFALYGAAGRRMLAVLTAGIVMMTAAALFQFGMFADKVYAVDFESLYEFRFLYTPFGQPVNVWNALMWLWGGIAVATYAECRSRRVRLMALVAGCMVWTMIVLSFSRGGYIAAAICLPAMLVLLLRTTTKRHAVIIMSCYALLTAGLYLKYKSDIDTAISMNSTTSQQRSTSGRISTIKQARDIVKENPWGTGAGTYTLAKDYYMHGNGRSDSHTSYAPNIFTQVSVEGGWPGMVIYITFIVCIMIWTVRSGRHNMWAVFIPMAGYFVKEQTFPTFFVSDITRISALILLAYIQKDSGQAKPGPTARIAAGIPAVAWAGIIYAGMACKSNGCQEISKSRMDSRTIFDRAVQSDDMPALQRLASDYPDILVYRWTIYERYRKDGQPEKAAHELAAAVLRHPRILETDYWNKLKQDDDEFSRKVSREVIHTITCTQPEDAIECAKYGRAAMLLGEPGTAYRYLEQAVTRLPTFSRPWAWLSVMHSHRNEENTARLYLRRYTLLEHGMFADIDNGTPPEPQRDIESLTDAGYKIKCMEWYGTLPAKRNQ</sequence>
<dbReference type="InterPro" id="IPR051533">
    <property type="entry name" value="WaaL-like"/>
</dbReference>
<evidence type="ECO:0000256" key="3">
    <source>
        <dbReference type="ARBA" id="ARBA00022989"/>
    </source>
</evidence>
<feature type="transmembrane region" description="Helical" evidence="5">
    <location>
        <begin position="82"/>
        <end position="100"/>
    </location>
</feature>
<dbReference type="SUPFAM" id="SSF48452">
    <property type="entry name" value="TPR-like"/>
    <property type="match status" value="1"/>
</dbReference>
<dbReference type="PANTHER" id="PTHR37422">
    <property type="entry name" value="TEICHURONIC ACID BIOSYNTHESIS PROTEIN TUAE"/>
    <property type="match status" value="1"/>
</dbReference>
<feature type="transmembrane region" description="Helical" evidence="5">
    <location>
        <begin position="107"/>
        <end position="129"/>
    </location>
</feature>
<keyword evidence="8" id="KW-1185">Reference proteome</keyword>
<keyword evidence="4 5" id="KW-0472">Membrane</keyword>
<feature type="transmembrane region" description="Helical" evidence="5">
    <location>
        <begin position="323"/>
        <end position="341"/>
    </location>
</feature>
<dbReference type="Pfam" id="PF04932">
    <property type="entry name" value="Wzy_C"/>
    <property type="match status" value="1"/>
</dbReference>
<feature type="transmembrane region" description="Helical" evidence="5">
    <location>
        <begin position="203"/>
        <end position="220"/>
    </location>
</feature>
<feature type="domain" description="O-antigen ligase-related" evidence="6">
    <location>
        <begin position="192"/>
        <end position="332"/>
    </location>
</feature>
<feature type="transmembrane region" description="Helical" evidence="5">
    <location>
        <begin position="399"/>
        <end position="419"/>
    </location>
</feature>
<keyword evidence="7" id="KW-0436">Ligase</keyword>
<evidence type="ECO:0000259" key="6">
    <source>
        <dbReference type="Pfam" id="PF04932"/>
    </source>
</evidence>
<evidence type="ECO:0000256" key="5">
    <source>
        <dbReference type="SAM" id="Phobius"/>
    </source>
</evidence>
<protein>
    <submittedName>
        <fullName evidence="7">O-antigen ligase family protein</fullName>
    </submittedName>
</protein>
<proteinExistence type="predicted"/>
<dbReference type="GeneID" id="82157309"/>
<dbReference type="PANTHER" id="PTHR37422:SF13">
    <property type="entry name" value="LIPOPOLYSACCHARIDE BIOSYNTHESIS PROTEIN PA4999-RELATED"/>
    <property type="match status" value="1"/>
</dbReference>
<dbReference type="RefSeq" id="WP_172175176.1">
    <property type="nucleotide sequence ID" value="NZ_CASGIA010000009.1"/>
</dbReference>
<evidence type="ECO:0000313" key="8">
    <source>
        <dbReference type="Proteomes" id="UP001193734"/>
    </source>
</evidence>
<evidence type="ECO:0000313" key="7">
    <source>
        <dbReference type="EMBL" id="NPE13877.1"/>
    </source>
</evidence>
<feature type="transmembrane region" description="Helical" evidence="5">
    <location>
        <begin position="154"/>
        <end position="173"/>
    </location>
</feature>
<gene>
    <name evidence="7" type="ORF">HPS55_05980</name>
</gene>
<accession>A0ABX2AWV0</accession>
<evidence type="ECO:0000256" key="1">
    <source>
        <dbReference type="ARBA" id="ARBA00004141"/>
    </source>
</evidence>
<dbReference type="GO" id="GO:0016874">
    <property type="term" value="F:ligase activity"/>
    <property type="evidence" value="ECO:0007669"/>
    <property type="project" value="UniProtKB-KW"/>
</dbReference>
<keyword evidence="2 5" id="KW-0812">Transmembrane</keyword>
<evidence type="ECO:0000256" key="4">
    <source>
        <dbReference type="ARBA" id="ARBA00023136"/>
    </source>
</evidence>
<comment type="subcellular location">
    <subcellularLocation>
        <location evidence="1">Membrane</location>
        <topology evidence="1">Multi-pass membrane protein</topology>
    </subcellularLocation>
</comment>
<feature type="transmembrane region" description="Helical" evidence="5">
    <location>
        <begin position="52"/>
        <end position="70"/>
    </location>
</feature>
<reference evidence="7 8" key="1">
    <citation type="submission" date="2020-05" db="EMBL/GenBank/DDBJ databases">
        <title>Distinct polysaccharide utilization as determinants for interspecies competition between intestinal Prevotella spp.</title>
        <authorList>
            <person name="Galvez E.J.C."/>
            <person name="Iljazovic A."/>
            <person name="Strowig T."/>
        </authorList>
    </citation>
    <scope>NUCLEOTIDE SEQUENCE [LARGE SCALE GENOMIC DNA]</scope>
    <source>
        <strain evidence="7 8">PROD</strain>
    </source>
</reference>
<dbReference type="Gene3D" id="1.25.40.10">
    <property type="entry name" value="Tetratricopeptide repeat domain"/>
    <property type="match status" value="1"/>
</dbReference>
<dbReference type="EMBL" id="JABKKE010000007">
    <property type="protein sequence ID" value="NPE13877.1"/>
    <property type="molecule type" value="Genomic_DNA"/>
</dbReference>
<comment type="caution">
    <text evidence="7">The sequence shown here is derived from an EMBL/GenBank/DDBJ whole genome shotgun (WGS) entry which is preliminary data.</text>
</comment>
<feature type="transmembrane region" description="Helical" evidence="5">
    <location>
        <begin position="5"/>
        <end position="23"/>
    </location>
</feature>
<name>A0ABX2AWV0_9BACT</name>
<feature type="transmembrane region" description="Helical" evidence="5">
    <location>
        <begin position="180"/>
        <end position="197"/>
    </location>
</feature>